<dbReference type="AlphaFoldDB" id="A0A2U3LYY1"/>
<evidence type="ECO:0000313" key="3">
    <source>
        <dbReference type="Proteomes" id="UP000238916"/>
    </source>
</evidence>
<feature type="compositionally biased region" description="Basic and acidic residues" evidence="1">
    <location>
        <begin position="33"/>
        <end position="59"/>
    </location>
</feature>
<feature type="region of interest" description="Disordered" evidence="1">
    <location>
        <begin position="1"/>
        <end position="59"/>
    </location>
</feature>
<sequence length="59" mass="6465">MKGGDAQQKRPAGALTPNGPKQGNTHSNYTTRMRSDSIRNEIKNSGQKDTKVHDQERAG</sequence>
<evidence type="ECO:0000256" key="1">
    <source>
        <dbReference type="SAM" id="MobiDB-lite"/>
    </source>
</evidence>
<name>A0A2U3LYY1_9FIRM</name>
<accession>A0A2U3LYY1</accession>
<proteinExistence type="predicted"/>
<dbReference type="EMBL" id="OMOF01000958">
    <property type="protein sequence ID" value="SPF56972.1"/>
    <property type="molecule type" value="Genomic_DNA"/>
</dbReference>
<reference evidence="3" key="1">
    <citation type="submission" date="2018-02" db="EMBL/GenBank/DDBJ databases">
        <authorList>
            <person name="Hausmann B."/>
        </authorList>
    </citation>
    <scope>NUCLEOTIDE SEQUENCE [LARGE SCALE GENOMIC DNA]</scope>
    <source>
        <strain evidence="3">Peat soil MAG SbF1</strain>
    </source>
</reference>
<organism evidence="2 3">
    <name type="scientific">Candidatus Desulfosporosinus infrequens</name>
    <dbReference type="NCBI Taxonomy" id="2043169"/>
    <lineage>
        <taxon>Bacteria</taxon>
        <taxon>Bacillati</taxon>
        <taxon>Bacillota</taxon>
        <taxon>Clostridia</taxon>
        <taxon>Eubacteriales</taxon>
        <taxon>Desulfitobacteriaceae</taxon>
        <taxon>Desulfosporosinus</taxon>
    </lineage>
</organism>
<feature type="compositionally biased region" description="Polar residues" evidence="1">
    <location>
        <begin position="19"/>
        <end position="32"/>
    </location>
</feature>
<gene>
    <name evidence="2" type="ORF">SBF1_9610004</name>
</gene>
<dbReference type="Proteomes" id="UP000238916">
    <property type="component" value="Unassembled WGS sequence"/>
</dbReference>
<protein>
    <submittedName>
        <fullName evidence="2">Uncharacterized protein</fullName>
    </submittedName>
</protein>
<evidence type="ECO:0000313" key="2">
    <source>
        <dbReference type="EMBL" id="SPF56972.1"/>
    </source>
</evidence>